<proteinExistence type="predicted"/>
<evidence type="ECO:0000313" key="3">
    <source>
        <dbReference type="EMBL" id="OGY53140.1"/>
    </source>
</evidence>
<evidence type="ECO:0000259" key="2">
    <source>
        <dbReference type="Pfam" id="PF00899"/>
    </source>
</evidence>
<feature type="transmembrane region" description="Helical" evidence="1">
    <location>
        <begin position="50"/>
        <end position="67"/>
    </location>
</feature>
<dbReference type="Gene3D" id="3.40.50.720">
    <property type="entry name" value="NAD(P)-binding Rossmann-like Domain"/>
    <property type="match status" value="1"/>
</dbReference>
<dbReference type="EMBL" id="MHIM01000004">
    <property type="protein sequence ID" value="OGY53140.1"/>
    <property type="molecule type" value="Genomic_DNA"/>
</dbReference>
<dbReference type="AlphaFoldDB" id="A0A1G1YNB3"/>
<dbReference type="Proteomes" id="UP000177376">
    <property type="component" value="Unassembled WGS sequence"/>
</dbReference>
<dbReference type="InterPro" id="IPR045886">
    <property type="entry name" value="ThiF/MoeB/HesA"/>
</dbReference>
<gene>
    <name evidence="3" type="ORF">A3A02_00290</name>
</gene>
<dbReference type="GO" id="GO:0061504">
    <property type="term" value="P:cyclic threonylcarbamoyladenosine biosynthetic process"/>
    <property type="evidence" value="ECO:0007669"/>
    <property type="project" value="TreeGrafter"/>
</dbReference>
<dbReference type="PANTHER" id="PTHR43267">
    <property type="entry name" value="TRNA THREONYLCARBAMOYLADENOSINE DEHYDRATASE"/>
    <property type="match status" value="1"/>
</dbReference>
<comment type="caution">
    <text evidence="3">The sequence shown here is derived from an EMBL/GenBank/DDBJ whole genome shotgun (WGS) entry which is preliminary data.</text>
</comment>
<dbReference type="Pfam" id="PF00899">
    <property type="entry name" value="ThiF"/>
    <property type="match status" value="1"/>
</dbReference>
<dbReference type="GO" id="GO:0061503">
    <property type="term" value="F:tRNA threonylcarbamoyladenosine dehydratase"/>
    <property type="evidence" value="ECO:0007669"/>
    <property type="project" value="TreeGrafter"/>
</dbReference>
<name>A0A1G1YNB3_9BACT</name>
<organism evidence="3 4">
    <name type="scientific">Candidatus Buchananbacteria bacterium RIFCSPLOWO2_01_FULL_39_33</name>
    <dbReference type="NCBI Taxonomy" id="1797543"/>
    <lineage>
        <taxon>Bacteria</taxon>
        <taxon>Candidatus Buchananiibacteriota</taxon>
    </lineage>
</organism>
<dbReference type="SUPFAM" id="SSF69572">
    <property type="entry name" value="Activating enzymes of the ubiquitin-like proteins"/>
    <property type="match status" value="1"/>
</dbReference>
<keyword evidence="1" id="KW-0812">Transmembrane</keyword>
<feature type="domain" description="THIF-type NAD/FAD binding fold" evidence="2">
    <location>
        <begin position="49"/>
        <end position="229"/>
    </location>
</feature>
<keyword evidence="1" id="KW-0472">Membrane</keyword>
<evidence type="ECO:0000313" key="4">
    <source>
        <dbReference type="Proteomes" id="UP000177376"/>
    </source>
</evidence>
<dbReference type="CDD" id="cd01483">
    <property type="entry name" value="E1_enzyme_family"/>
    <property type="match status" value="1"/>
</dbReference>
<dbReference type="InterPro" id="IPR035985">
    <property type="entry name" value="Ubiquitin-activating_enz"/>
</dbReference>
<reference evidence="3 4" key="1">
    <citation type="journal article" date="2016" name="Nat. Commun.">
        <title>Thousands of microbial genomes shed light on interconnected biogeochemical processes in an aquifer system.</title>
        <authorList>
            <person name="Anantharaman K."/>
            <person name="Brown C.T."/>
            <person name="Hug L.A."/>
            <person name="Sharon I."/>
            <person name="Castelle C.J."/>
            <person name="Probst A.J."/>
            <person name="Thomas B.C."/>
            <person name="Singh A."/>
            <person name="Wilkins M.J."/>
            <person name="Karaoz U."/>
            <person name="Brodie E.L."/>
            <person name="Williams K.H."/>
            <person name="Hubbard S.S."/>
            <person name="Banfield J.F."/>
        </authorList>
    </citation>
    <scope>NUCLEOTIDE SEQUENCE [LARGE SCALE GENOMIC DNA]</scope>
</reference>
<sequence length="247" mass="27913">MAEDQAATDTPEEVLDHPATVEPTVPASIVIVDYWRQLDLFPPDKFEDEVHIIGVGATGSYVAFLLAKMGIKKIHIYDFDAVEDHNLPNQVYRLKDVGHPKVEALRDIILEATGLEITVHNEVVTSATKLKGIVYLMVDSMNVRREIWEGAIKYRLNVRLMVETRMGIDNGRVYAILPFSPEDIRLWEGTLYTDEEAEESPCTNRAISPTVSLIASIAVWKLIKWFKGDNYQQELIVCAKPMMIIEG</sequence>
<protein>
    <recommendedName>
        <fullName evidence="2">THIF-type NAD/FAD binding fold domain-containing protein</fullName>
    </recommendedName>
</protein>
<accession>A0A1G1YNB3</accession>
<dbReference type="GO" id="GO:0008641">
    <property type="term" value="F:ubiquitin-like modifier activating enzyme activity"/>
    <property type="evidence" value="ECO:0007669"/>
    <property type="project" value="InterPro"/>
</dbReference>
<dbReference type="PANTHER" id="PTHR43267:SF3">
    <property type="entry name" value="THIF PROTEIN"/>
    <property type="match status" value="1"/>
</dbReference>
<keyword evidence="1" id="KW-1133">Transmembrane helix</keyword>
<evidence type="ECO:0000256" key="1">
    <source>
        <dbReference type="SAM" id="Phobius"/>
    </source>
</evidence>
<dbReference type="InterPro" id="IPR000594">
    <property type="entry name" value="ThiF_NAD_FAD-bd"/>
</dbReference>